<sequence>MALKFNIALIQLYPKPLSPAHNFARAESEIRAAASSGARLAVLPELLPSLRALAASLGIAIVPGTLVEELSDGTLANVCYFISSTGELVGRYEKRNLWHPERGVMQPGREPHDVFDTEFGPVGLLVCWDLAFPEAMRSSMIICRAFENTCAVVFVNAGAPSSPAEEEADTRDNDGVRREYAGLSQLGMPILGARGNSEQ</sequence>
<dbReference type="InterPro" id="IPR036526">
    <property type="entry name" value="C-N_Hydrolase_sf"/>
</dbReference>
<comment type="caution">
    <text evidence="4">The sequence shown here is derived from an EMBL/GenBank/DDBJ whole genome shotgun (WGS) entry which is preliminary data.</text>
</comment>
<dbReference type="InterPro" id="IPR050345">
    <property type="entry name" value="Aliph_Amidase/BUP"/>
</dbReference>
<evidence type="ECO:0000256" key="1">
    <source>
        <dbReference type="ARBA" id="ARBA00022801"/>
    </source>
</evidence>
<evidence type="ECO:0000256" key="2">
    <source>
        <dbReference type="SAM" id="MobiDB-lite"/>
    </source>
</evidence>
<name>A0A9P1HCD0_9PEZI</name>
<accession>A0A9P1HCD0</accession>
<feature type="domain" description="CN hydrolase" evidence="3">
    <location>
        <begin position="5"/>
        <end position="199"/>
    </location>
</feature>
<dbReference type="CDD" id="cd07197">
    <property type="entry name" value="nitrilase"/>
    <property type="match status" value="1"/>
</dbReference>
<dbReference type="PANTHER" id="PTHR43674">
    <property type="entry name" value="NITRILASE C965.09-RELATED"/>
    <property type="match status" value="1"/>
</dbReference>
<protein>
    <recommendedName>
        <fullName evidence="3">CN hydrolase domain-containing protein</fullName>
    </recommendedName>
</protein>
<gene>
    <name evidence="4" type="ORF">PPNO1_LOCUS9018</name>
</gene>
<organism evidence="4 5">
    <name type="scientific">Parascedosporium putredinis</name>
    <dbReference type="NCBI Taxonomy" id="1442378"/>
    <lineage>
        <taxon>Eukaryota</taxon>
        <taxon>Fungi</taxon>
        <taxon>Dikarya</taxon>
        <taxon>Ascomycota</taxon>
        <taxon>Pezizomycotina</taxon>
        <taxon>Sordariomycetes</taxon>
        <taxon>Hypocreomycetidae</taxon>
        <taxon>Microascales</taxon>
        <taxon>Microascaceae</taxon>
        <taxon>Parascedosporium</taxon>
    </lineage>
</organism>
<dbReference type="Proteomes" id="UP000838763">
    <property type="component" value="Unassembled WGS sequence"/>
</dbReference>
<dbReference type="AlphaFoldDB" id="A0A9P1HCD0"/>
<dbReference type="EMBL" id="CALLCH030000020">
    <property type="protein sequence ID" value="CAI4219458.1"/>
    <property type="molecule type" value="Genomic_DNA"/>
</dbReference>
<reference evidence="4" key="1">
    <citation type="submission" date="2022-11" db="EMBL/GenBank/DDBJ databases">
        <authorList>
            <person name="Scott C."/>
            <person name="Bruce N."/>
        </authorList>
    </citation>
    <scope>NUCLEOTIDE SEQUENCE</scope>
</reference>
<evidence type="ECO:0000313" key="5">
    <source>
        <dbReference type="Proteomes" id="UP000838763"/>
    </source>
</evidence>
<dbReference type="OrthoDB" id="412018at2759"/>
<feature type="region of interest" description="Disordered" evidence="2">
    <location>
        <begin position="161"/>
        <end position="199"/>
    </location>
</feature>
<dbReference type="InterPro" id="IPR003010">
    <property type="entry name" value="C-N_Hydrolase"/>
</dbReference>
<evidence type="ECO:0000313" key="4">
    <source>
        <dbReference type="EMBL" id="CAI4219458.1"/>
    </source>
</evidence>
<keyword evidence="5" id="KW-1185">Reference proteome</keyword>
<evidence type="ECO:0000259" key="3">
    <source>
        <dbReference type="PROSITE" id="PS50263"/>
    </source>
</evidence>
<keyword evidence="1" id="KW-0378">Hydrolase</keyword>
<dbReference type="PROSITE" id="PS50263">
    <property type="entry name" value="CN_HYDROLASE"/>
    <property type="match status" value="1"/>
</dbReference>
<dbReference type="Pfam" id="PF00795">
    <property type="entry name" value="CN_hydrolase"/>
    <property type="match status" value="1"/>
</dbReference>
<dbReference type="GO" id="GO:0016811">
    <property type="term" value="F:hydrolase activity, acting on carbon-nitrogen (but not peptide) bonds, in linear amides"/>
    <property type="evidence" value="ECO:0007669"/>
    <property type="project" value="TreeGrafter"/>
</dbReference>
<feature type="compositionally biased region" description="Basic and acidic residues" evidence="2">
    <location>
        <begin position="170"/>
        <end position="180"/>
    </location>
</feature>
<dbReference type="PANTHER" id="PTHR43674:SF16">
    <property type="entry name" value="CARBON-NITROGEN FAMILY, PUTATIVE (AFU_ORTHOLOGUE AFUA_5G02350)-RELATED"/>
    <property type="match status" value="1"/>
</dbReference>
<dbReference type="SUPFAM" id="SSF56317">
    <property type="entry name" value="Carbon-nitrogen hydrolase"/>
    <property type="match status" value="1"/>
</dbReference>
<proteinExistence type="predicted"/>
<dbReference type="Gene3D" id="3.60.110.10">
    <property type="entry name" value="Carbon-nitrogen hydrolase"/>
    <property type="match status" value="1"/>
</dbReference>